<evidence type="ECO:0000313" key="1">
    <source>
        <dbReference type="EMBL" id="TYH38588.1"/>
    </source>
</evidence>
<sequence>MAGFATTYYYLTFSSTSRDDEDDFVAKMKAVEEALEAKQKVTNSLSATCSFFFLSCFIIL</sequence>
<gene>
    <name evidence="1" type="ORF">ES332_D12G119500v1</name>
</gene>
<reference evidence="1 2" key="1">
    <citation type="submission" date="2019-07" db="EMBL/GenBank/DDBJ databases">
        <title>WGS assembly of Gossypium tomentosum.</title>
        <authorList>
            <person name="Chen Z.J."/>
            <person name="Sreedasyam A."/>
            <person name="Ando A."/>
            <person name="Song Q."/>
            <person name="De L."/>
            <person name="Hulse-Kemp A."/>
            <person name="Ding M."/>
            <person name="Ye W."/>
            <person name="Kirkbride R."/>
            <person name="Jenkins J."/>
            <person name="Plott C."/>
            <person name="Lovell J."/>
            <person name="Lin Y.-M."/>
            <person name="Vaughn R."/>
            <person name="Liu B."/>
            <person name="Li W."/>
            <person name="Simpson S."/>
            <person name="Scheffler B."/>
            <person name="Saski C."/>
            <person name="Grover C."/>
            <person name="Hu G."/>
            <person name="Conover J."/>
            <person name="Carlson J."/>
            <person name="Shu S."/>
            <person name="Boston L."/>
            <person name="Williams M."/>
            <person name="Peterson D."/>
            <person name="Mcgee K."/>
            <person name="Jones D."/>
            <person name="Wendel J."/>
            <person name="Stelly D."/>
            <person name="Grimwood J."/>
            <person name="Schmutz J."/>
        </authorList>
    </citation>
    <scope>NUCLEOTIDE SEQUENCE [LARGE SCALE GENOMIC DNA]</scope>
    <source>
        <strain evidence="1">7179.01</strain>
    </source>
</reference>
<protein>
    <submittedName>
        <fullName evidence="1">Uncharacterized protein</fullName>
    </submittedName>
</protein>
<dbReference type="Proteomes" id="UP000322667">
    <property type="component" value="Chromosome D12"/>
</dbReference>
<dbReference type="AlphaFoldDB" id="A0A5D2I830"/>
<evidence type="ECO:0000313" key="2">
    <source>
        <dbReference type="Proteomes" id="UP000322667"/>
    </source>
</evidence>
<organism evidence="1 2">
    <name type="scientific">Gossypium tomentosum</name>
    <name type="common">Hawaiian cotton</name>
    <name type="synonym">Gossypium sandvicense</name>
    <dbReference type="NCBI Taxonomy" id="34277"/>
    <lineage>
        <taxon>Eukaryota</taxon>
        <taxon>Viridiplantae</taxon>
        <taxon>Streptophyta</taxon>
        <taxon>Embryophyta</taxon>
        <taxon>Tracheophyta</taxon>
        <taxon>Spermatophyta</taxon>
        <taxon>Magnoliopsida</taxon>
        <taxon>eudicotyledons</taxon>
        <taxon>Gunneridae</taxon>
        <taxon>Pentapetalae</taxon>
        <taxon>rosids</taxon>
        <taxon>malvids</taxon>
        <taxon>Malvales</taxon>
        <taxon>Malvaceae</taxon>
        <taxon>Malvoideae</taxon>
        <taxon>Gossypium</taxon>
    </lineage>
</organism>
<name>A0A5D2I830_GOSTO</name>
<proteinExistence type="predicted"/>
<dbReference type="EMBL" id="CM017634">
    <property type="protein sequence ID" value="TYH38588.1"/>
    <property type="molecule type" value="Genomic_DNA"/>
</dbReference>
<keyword evidence="2" id="KW-1185">Reference proteome</keyword>
<accession>A0A5D2I830</accession>